<dbReference type="InterPro" id="IPR007137">
    <property type="entry name" value="DUF348"/>
</dbReference>
<dbReference type="GO" id="GO:0019867">
    <property type="term" value="C:outer membrane"/>
    <property type="evidence" value="ECO:0007669"/>
    <property type="project" value="InterPro"/>
</dbReference>
<dbReference type="EMBL" id="CP033169">
    <property type="protein sequence ID" value="AYO30942.1"/>
    <property type="molecule type" value="Genomic_DNA"/>
</dbReference>
<dbReference type="PROSITE" id="PS51109">
    <property type="entry name" value="G5"/>
    <property type="match status" value="1"/>
</dbReference>
<dbReference type="InterPro" id="IPR036908">
    <property type="entry name" value="RlpA-like_sf"/>
</dbReference>
<protein>
    <submittedName>
        <fullName evidence="3">DUF348 domain-containing protein</fullName>
    </submittedName>
</protein>
<sequence>MTSLKTRRAITGMVIFLLVLAGAVGSYFYLEKNITIEADGKTLNVSTFAGTVGEALAEKDIKVAPEDVITPGIDERLKDGMSIRIKRAFAVKILSDGKEHMVKTQPDTVANVLAKASISIGEKDKVEPQLNTYINEPVQVVVTRVNQKIIEEIKTIAFETVSRKDPDLPIGQRKVLQHGENGQEKIVTTLTIENGKVVSKNTTSTVIKPAKPQIVLTGSMQVASRGDVDFAYTKKLRMLATAYTHTGNLTAMDTRPRVGVAAVDPDVIPLGSRLYIDGYGFARAEDTGGAIQGERIDLFMDSRAEANRFGKRWVTVYVLK</sequence>
<dbReference type="InterPro" id="IPR010611">
    <property type="entry name" value="3D_dom"/>
</dbReference>
<dbReference type="Proteomes" id="UP000280960">
    <property type="component" value="Chromosome"/>
</dbReference>
<proteinExistence type="predicted"/>
<dbReference type="RefSeq" id="WP_122014925.1">
    <property type="nucleotide sequence ID" value="NZ_CP033169.1"/>
</dbReference>
<dbReference type="InterPro" id="IPR051933">
    <property type="entry name" value="Resuscitation_pf_RpfB"/>
</dbReference>
<evidence type="ECO:0000259" key="2">
    <source>
        <dbReference type="PROSITE" id="PS51109"/>
    </source>
</evidence>
<dbReference type="Pfam" id="PF06725">
    <property type="entry name" value="3D"/>
    <property type="match status" value="1"/>
</dbReference>
<name>A0A3G2R673_9FIRM</name>
<organism evidence="3 4">
    <name type="scientific">Biomaibacter acetigenes</name>
    <dbReference type="NCBI Taxonomy" id="2316383"/>
    <lineage>
        <taxon>Bacteria</taxon>
        <taxon>Bacillati</taxon>
        <taxon>Bacillota</taxon>
        <taxon>Clostridia</taxon>
        <taxon>Thermosediminibacterales</taxon>
        <taxon>Tepidanaerobacteraceae</taxon>
        <taxon>Biomaibacter</taxon>
    </lineage>
</organism>
<dbReference type="PANTHER" id="PTHR39160">
    <property type="entry name" value="CELL WALL-BINDING PROTEIN YOCH"/>
    <property type="match status" value="1"/>
</dbReference>
<dbReference type="Gene3D" id="2.20.230.10">
    <property type="entry name" value="Resuscitation-promoting factor rpfb"/>
    <property type="match status" value="1"/>
</dbReference>
<keyword evidence="1" id="KW-0732">Signal</keyword>
<dbReference type="GO" id="GO:0009254">
    <property type="term" value="P:peptidoglycan turnover"/>
    <property type="evidence" value="ECO:0007669"/>
    <property type="project" value="InterPro"/>
</dbReference>
<dbReference type="PANTHER" id="PTHR39160:SF4">
    <property type="entry name" value="RESUSCITATION-PROMOTING FACTOR RPFB"/>
    <property type="match status" value="1"/>
</dbReference>
<feature type="domain" description="G5" evidence="2">
    <location>
        <begin position="142"/>
        <end position="221"/>
    </location>
</feature>
<reference evidence="3 4" key="1">
    <citation type="submission" date="2018-10" db="EMBL/GenBank/DDBJ databases">
        <authorList>
            <person name="Zhang X."/>
        </authorList>
    </citation>
    <scope>NUCLEOTIDE SEQUENCE [LARGE SCALE GENOMIC DNA]</scope>
    <source>
        <strain evidence="3 4">SK-G1</strain>
    </source>
</reference>
<dbReference type="SUPFAM" id="SSF50685">
    <property type="entry name" value="Barwin-like endoglucanases"/>
    <property type="match status" value="1"/>
</dbReference>
<gene>
    <name evidence="3" type="ORF">D2962_10260</name>
</gene>
<dbReference type="KEGG" id="bacg:D2962_10260"/>
<accession>A0A3G2R673</accession>
<evidence type="ECO:0000313" key="3">
    <source>
        <dbReference type="EMBL" id="AYO30942.1"/>
    </source>
</evidence>
<dbReference type="Gene3D" id="2.40.40.10">
    <property type="entry name" value="RlpA-like domain"/>
    <property type="match status" value="1"/>
</dbReference>
<dbReference type="Pfam" id="PF07501">
    <property type="entry name" value="G5"/>
    <property type="match status" value="1"/>
</dbReference>
<dbReference type="AlphaFoldDB" id="A0A3G2R673"/>
<dbReference type="CDD" id="cd22786">
    <property type="entry name" value="DPBB_YuiC-like"/>
    <property type="match status" value="1"/>
</dbReference>
<keyword evidence="4" id="KW-1185">Reference proteome</keyword>
<dbReference type="InterPro" id="IPR011098">
    <property type="entry name" value="G5_dom"/>
</dbReference>
<evidence type="ECO:0000313" key="4">
    <source>
        <dbReference type="Proteomes" id="UP000280960"/>
    </source>
</evidence>
<dbReference type="SMART" id="SM01208">
    <property type="entry name" value="G5"/>
    <property type="match status" value="1"/>
</dbReference>
<dbReference type="Pfam" id="PF03990">
    <property type="entry name" value="DUF348"/>
    <property type="match status" value="2"/>
</dbReference>
<dbReference type="GO" id="GO:0004553">
    <property type="term" value="F:hydrolase activity, hydrolyzing O-glycosyl compounds"/>
    <property type="evidence" value="ECO:0007669"/>
    <property type="project" value="InterPro"/>
</dbReference>
<evidence type="ECO:0000256" key="1">
    <source>
        <dbReference type="ARBA" id="ARBA00022729"/>
    </source>
</evidence>